<reference evidence="2 3" key="1">
    <citation type="submission" date="2020-12" db="EMBL/GenBank/DDBJ databases">
        <title>De novo assembly of Tibetan sheep genome.</title>
        <authorList>
            <person name="Li X."/>
        </authorList>
    </citation>
    <scope>NUCLEOTIDE SEQUENCE [LARGE SCALE GENOMIC DNA]</scope>
    <source>
        <tissue evidence="2">Heart</tissue>
    </source>
</reference>
<feature type="compositionally biased region" description="Pro residues" evidence="1">
    <location>
        <begin position="1"/>
        <end position="12"/>
    </location>
</feature>
<protein>
    <submittedName>
        <fullName evidence="2">Uncharacterized protein</fullName>
    </submittedName>
</protein>
<feature type="region of interest" description="Disordered" evidence="1">
    <location>
        <begin position="1"/>
        <end position="31"/>
    </location>
</feature>
<name>A0A835ZN51_SHEEP</name>
<evidence type="ECO:0000313" key="2">
    <source>
        <dbReference type="EMBL" id="KAG5195494.1"/>
    </source>
</evidence>
<proteinExistence type="predicted"/>
<organism evidence="2 3">
    <name type="scientific">Ovis aries</name>
    <name type="common">Sheep</name>
    <dbReference type="NCBI Taxonomy" id="9940"/>
    <lineage>
        <taxon>Eukaryota</taxon>
        <taxon>Metazoa</taxon>
        <taxon>Chordata</taxon>
        <taxon>Craniata</taxon>
        <taxon>Vertebrata</taxon>
        <taxon>Euteleostomi</taxon>
        <taxon>Mammalia</taxon>
        <taxon>Eutheria</taxon>
        <taxon>Laurasiatheria</taxon>
        <taxon>Artiodactyla</taxon>
        <taxon>Ruminantia</taxon>
        <taxon>Pecora</taxon>
        <taxon>Bovidae</taxon>
        <taxon>Caprinae</taxon>
        <taxon>Ovis</taxon>
    </lineage>
</organism>
<evidence type="ECO:0000256" key="1">
    <source>
        <dbReference type="SAM" id="MobiDB-lite"/>
    </source>
</evidence>
<accession>A0A835ZN51</accession>
<evidence type="ECO:0000313" key="3">
    <source>
        <dbReference type="Proteomes" id="UP000664991"/>
    </source>
</evidence>
<comment type="caution">
    <text evidence="2">The sequence shown here is derived from an EMBL/GenBank/DDBJ whole genome shotgun (WGS) entry which is preliminary data.</text>
</comment>
<dbReference type="Proteomes" id="UP000664991">
    <property type="component" value="Unassembled WGS sequence"/>
</dbReference>
<sequence length="82" mass="8811">MLEEPPGLPEPHVPSSAARMPAPDRGTWSCRSLLPAGSQVSDLGQQAAFAAENKSLNRALPDSSQRQAAQSNRVVCCEYDIF</sequence>
<gene>
    <name evidence="2" type="ORF">JEQ12_012783</name>
</gene>
<dbReference type="EMBL" id="JAEMGP010000024">
    <property type="protein sequence ID" value="KAG5195494.1"/>
    <property type="molecule type" value="Genomic_DNA"/>
</dbReference>
<dbReference type="AlphaFoldDB" id="A0A835ZN51"/>